<dbReference type="Pfam" id="PF13679">
    <property type="entry name" value="Methyltransf_32"/>
    <property type="match status" value="1"/>
</dbReference>
<dbReference type="AlphaFoldDB" id="A0A9Q8QGI6"/>
<feature type="region of interest" description="Disordered" evidence="1">
    <location>
        <begin position="484"/>
        <end position="534"/>
    </location>
</feature>
<organism evidence="3 4">
    <name type="scientific">Purpureocillium takamizusanense</name>
    <dbReference type="NCBI Taxonomy" id="2060973"/>
    <lineage>
        <taxon>Eukaryota</taxon>
        <taxon>Fungi</taxon>
        <taxon>Dikarya</taxon>
        <taxon>Ascomycota</taxon>
        <taxon>Pezizomycotina</taxon>
        <taxon>Sordariomycetes</taxon>
        <taxon>Hypocreomycetidae</taxon>
        <taxon>Hypocreales</taxon>
        <taxon>Ophiocordycipitaceae</taxon>
        <taxon>Purpureocillium</taxon>
    </lineage>
</organism>
<accession>A0A9Q8QGI6</accession>
<name>A0A9Q8QGI6_9HYPO</name>
<evidence type="ECO:0000259" key="2">
    <source>
        <dbReference type="Pfam" id="PF13679"/>
    </source>
</evidence>
<dbReference type="KEGG" id="ptkz:JDV02_005053"/>
<evidence type="ECO:0000313" key="4">
    <source>
        <dbReference type="Proteomes" id="UP000829364"/>
    </source>
</evidence>
<feature type="compositionally biased region" description="Basic and acidic residues" evidence="1">
    <location>
        <begin position="495"/>
        <end position="507"/>
    </location>
</feature>
<gene>
    <name evidence="3" type="ORF">JDV02_005053</name>
</gene>
<dbReference type="EMBL" id="CP086357">
    <property type="protein sequence ID" value="UNI18806.1"/>
    <property type="molecule type" value="Genomic_DNA"/>
</dbReference>
<dbReference type="GeneID" id="72067003"/>
<evidence type="ECO:0000256" key="1">
    <source>
        <dbReference type="SAM" id="MobiDB-lite"/>
    </source>
</evidence>
<dbReference type="RefSeq" id="XP_047842287.1">
    <property type="nucleotide sequence ID" value="XM_047986307.1"/>
</dbReference>
<proteinExistence type="predicted"/>
<reference evidence="3" key="1">
    <citation type="submission" date="2021-11" db="EMBL/GenBank/DDBJ databases">
        <title>Purpureocillium_takamizusanense_genome.</title>
        <authorList>
            <person name="Nguyen N.-H."/>
        </authorList>
    </citation>
    <scope>NUCLEOTIDE SEQUENCE</scope>
    <source>
        <strain evidence="3">PT3</strain>
    </source>
</reference>
<protein>
    <recommendedName>
        <fullName evidence="2">Methyltransferase domain-containing protein</fullName>
    </recommendedName>
</protein>
<dbReference type="OrthoDB" id="10258156at2759"/>
<feature type="domain" description="Methyltransferase" evidence="2">
    <location>
        <begin position="134"/>
        <end position="374"/>
    </location>
</feature>
<dbReference type="PANTHER" id="PTHR12496:SF0">
    <property type="entry name" value="METHYLTRANSFERASE DOMAIN-CONTAINING PROTEIN"/>
    <property type="match status" value="1"/>
</dbReference>
<keyword evidence="4" id="KW-1185">Reference proteome</keyword>
<dbReference type="PANTHER" id="PTHR12496">
    <property type="entry name" value="CGI-41 METHYLTRANSFERASE"/>
    <property type="match status" value="1"/>
</dbReference>
<evidence type="ECO:0000313" key="3">
    <source>
        <dbReference type="EMBL" id="UNI18806.1"/>
    </source>
</evidence>
<dbReference type="InterPro" id="IPR025714">
    <property type="entry name" value="Methyltranfer_dom"/>
</dbReference>
<dbReference type="Proteomes" id="UP000829364">
    <property type="component" value="Chromosome 4"/>
</dbReference>
<dbReference type="InterPro" id="IPR052220">
    <property type="entry name" value="METTL25"/>
</dbReference>
<sequence>MPPARPLPFVGDFSSPDEYVETLLRFARTTDIFQILCGGVHILDFFTSEPGLFHAALPPEWHRFLLSQDIMRLLDLFMRDDLDTLDFEDGNGPPESLLRYIRSIRDLSMERRFHTPAAELPVLPRTVSVGMKPKKIHEVASFASYLTRLSDDIQASSSTTTTGEEGARDAGITHFVDFGSGQNYLGRALASEPYNRRVVAVEGRENNVAGARVLDRLSGLAVKQKVMRNKKLWNQILEVRGADKEDDPDALAAAVKQVAGADAFDFRPMDQLGWTYSVDESKGQVQYVSGRLDSGDLAEVIAKIDCGCSSPEDGLPTHQDAESERRRRQEQLRLMAISIHSCGNLSHFGIRSLVLNPSIRAVAIVGCCYNLMTERLGPPTYKHTYLRPSLQALNGRVFSESDRRDPQGFPMSERFATTRAGSKDADGKDGDAGVRLNITARMMACQAPQNWSRADSEAFFTRHFFRAVLQKIFLDRGVVSRIYHRQSPSRSAAASKDKDEDKDGERGNEEDEEGGTPPPAATQPRHRSRGPFDCSTNPVTIGSLRKSCYGSLRSYVRGAIDKLTTSSDHKQYADVMRDKMAGITDEEIDAYEAAYLPRRKELCVIWSLMAFSATVVEALIVADRWTYLMEQTDIVEQAWVEAVFDYKESPRNLVVVGVKKQGA</sequence>